<comment type="caution">
    <text evidence="7">The sequence shown here is derived from an EMBL/GenBank/DDBJ whole genome shotgun (WGS) entry which is preliminary data.</text>
</comment>
<dbReference type="GO" id="GO:0070041">
    <property type="term" value="F:rRNA (uridine-C5-)-methyltransferase activity"/>
    <property type="evidence" value="ECO:0007669"/>
    <property type="project" value="TreeGrafter"/>
</dbReference>
<evidence type="ECO:0000256" key="4">
    <source>
        <dbReference type="PROSITE-ProRule" id="PRU01024"/>
    </source>
</evidence>
<sequence>MVTVGAMVHGGVCLGRLDDGSALFVDGALPDETVEVELHHRKGRVWFARTTEVLSRSAHRAVPPCPYYGECGGCQLQHVDYAHQLELKKEIVRDALRRQHVPIDVDLVVHGMDDPWRYRWRGEFHVVPGEAGMADARLGFNRMRSWRPVAVDDCLIHHPRIAGSLAQLRALVREAAGPELTALHLTAGEDGDELLLRPRPQSALPAAAVDARSLAADQRWSTTFTTLHWRGHSFRVSPETFVQVNWDGLEALYGAALRGLGETAGRTVVDAYAGIAVLACELGANGASVVCIESNRDSARLGLLNAEMNGLRGAIRYIAAAVEDALPAAGAGADAVVLDPPRAGCDPRVTAWLALAGPPRVVYVSCDPATLARDLRILTGSGPYSVDGYDLVDMFPQTHHIESVVSLRREI</sequence>
<evidence type="ECO:0000256" key="3">
    <source>
        <dbReference type="ARBA" id="ARBA00022691"/>
    </source>
</evidence>
<dbReference type="PROSITE" id="PS51687">
    <property type="entry name" value="SAM_MT_RNA_M5U"/>
    <property type="match status" value="1"/>
</dbReference>
<evidence type="ECO:0000256" key="1">
    <source>
        <dbReference type="ARBA" id="ARBA00022603"/>
    </source>
</evidence>
<organism evidence="7 8">
    <name type="scientific">Candidatus Amunia macphersoniae</name>
    <dbReference type="NCBI Taxonomy" id="3127014"/>
    <lineage>
        <taxon>Bacteria</taxon>
        <taxon>Bacillati</taxon>
        <taxon>Candidatus Dormiibacterota</taxon>
        <taxon>Candidatus Dormibacteria</taxon>
        <taxon>Candidatus Aeolococcales</taxon>
        <taxon>Candidatus Aeolococcaceae</taxon>
        <taxon>Candidatus Amunia</taxon>
    </lineage>
</organism>
<proteinExistence type="inferred from homology"/>
<dbReference type="InterPro" id="IPR002792">
    <property type="entry name" value="TRAM_dom"/>
</dbReference>
<evidence type="ECO:0000313" key="8">
    <source>
        <dbReference type="Proteomes" id="UP000614410"/>
    </source>
</evidence>
<evidence type="ECO:0000256" key="5">
    <source>
        <dbReference type="PROSITE-ProRule" id="PRU10015"/>
    </source>
</evidence>
<feature type="domain" description="TRAM" evidence="6">
    <location>
        <begin position="1"/>
        <end position="52"/>
    </location>
</feature>
<evidence type="ECO:0000313" key="7">
    <source>
        <dbReference type="EMBL" id="MBJ7610322.1"/>
    </source>
</evidence>
<dbReference type="PROSITE" id="PS50926">
    <property type="entry name" value="TRAM"/>
    <property type="match status" value="1"/>
</dbReference>
<dbReference type="InterPro" id="IPR012340">
    <property type="entry name" value="NA-bd_OB-fold"/>
</dbReference>
<dbReference type="GO" id="GO:0070475">
    <property type="term" value="P:rRNA base methylation"/>
    <property type="evidence" value="ECO:0007669"/>
    <property type="project" value="TreeGrafter"/>
</dbReference>
<dbReference type="InterPro" id="IPR010280">
    <property type="entry name" value="U5_MeTrfase_fam"/>
</dbReference>
<name>A0A934KSH1_9BACT</name>
<dbReference type="Gene3D" id="2.40.50.1070">
    <property type="match status" value="1"/>
</dbReference>
<dbReference type="Pfam" id="PF05958">
    <property type="entry name" value="tRNA_U5-meth_tr"/>
    <property type="match status" value="1"/>
</dbReference>
<dbReference type="PROSITE" id="PS01230">
    <property type="entry name" value="TRMA_1"/>
    <property type="match status" value="1"/>
</dbReference>
<keyword evidence="1 4" id="KW-0489">Methyltransferase</keyword>
<comment type="similarity">
    <text evidence="4">Belongs to the class I-like SAM-binding methyltransferase superfamily. RNA M5U methyltransferase family.</text>
</comment>
<dbReference type="Gene3D" id="2.40.50.140">
    <property type="entry name" value="Nucleic acid-binding proteins"/>
    <property type="match status" value="1"/>
</dbReference>
<keyword evidence="3 4" id="KW-0949">S-adenosyl-L-methionine</keyword>
<dbReference type="EMBL" id="JAEKNN010000061">
    <property type="protein sequence ID" value="MBJ7610322.1"/>
    <property type="molecule type" value="Genomic_DNA"/>
</dbReference>
<feature type="binding site" evidence="4">
    <location>
        <position position="293"/>
    </location>
    <ligand>
        <name>S-adenosyl-L-methionine</name>
        <dbReference type="ChEBI" id="CHEBI:59789"/>
    </ligand>
</feature>
<dbReference type="SUPFAM" id="SSF53335">
    <property type="entry name" value="S-adenosyl-L-methionine-dependent methyltransferases"/>
    <property type="match status" value="1"/>
</dbReference>
<dbReference type="PANTHER" id="PTHR11061">
    <property type="entry name" value="RNA M5U METHYLTRANSFERASE"/>
    <property type="match status" value="1"/>
</dbReference>
<dbReference type="InterPro" id="IPR030390">
    <property type="entry name" value="MeTrfase_TrmA_AS"/>
</dbReference>
<dbReference type="SUPFAM" id="SSF50249">
    <property type="entry name" value="Nucleic acid-binding proteins"/>
    <property type="match status" value="1"/>
</dbReference>
<reference evidence="7 8" key="1">
    <citation type="submission" date="2020-10" db="EMBL/GenBank/DDBJ databases">
        <title>Ca. Dormibacterota MAGs.</title>
        <authorList>
            <person name="Montgomery K."/>
        </authorList>
    </citation>
    <scope>NUCLEOTIDE SEQUENCE [LARGE SCALE GENOMIC DNA]</scope>
    <source>
        <strain evidence="7">Mitchell_Peninsula_5</strain>
    </source>
</reference>
<evidence type="ECO:0000259" key="6">
    <source>
        <dbReference type="PROSITE" id="PS50926"/>
    </source>
</evidence>
<keyword evidence="2 4" id="KW-0808">Transferase</keyword>
<dbReference type="InterPro" id="IPR030391">
    <property type="entry name" value="MeTrfase_TrmA_CS"/>
</dbReference>
<dbReference type="AlphaFoldDB" id="A0A934KSH1"/>
<feature type="binding site" evidence="4">
    <location>
        <position position="339"/>
    </location>
    <ligand>
        <name>S-adenosyl-L-methionine</name>
        <dbReference type="ChEBI" id="CHEBI:59789"/>
    </ligand>
</feature>
<dbReference type="Gene3D" id="3.40.50.150">
    <property type="entry name" value="Vaccinia Virus protein VP39"/>
    <property type="match status" value="1"/>
</dbReference>
<feature type="active site" evidence="5">
    <location>
        <position position="366"/>
    </location>
</feature>
<dbReference type="PANTHER" id="PTHR11061:SF30">
    <property type="entry name" value="TRNA (URACIL(54)-C(5))-METHYLTRANSFERASE"/>
    <property type="match status" value="1"/>
</dbReference>
<evidence type="ECO:0000256" key="2">
    <source>
        <dbReference type="ARBA" id="ARBA00022679"/>
    </source>
</evidence>
<protein>
    <submittedName>
        <fullName evidence="7">Class I SAM-dependent RNA methyltransferase</fullName>
    </submittedName>
</protein>
<accession>A0A934KSH1</accession>
<dbReference type="InterPro" id="IPR029063">
    <property type="entry name" value="SAM-dependent_MTases_sf"/>
</dbReference>
<feature type="binding site" evidence="4">
    <location>
        <position position="243"/>
    </location>
    <ligand>
        <name>S-adenosyl-L-methionine</name>
        <dbReference type="ChEBI" id="CHEBI:59789"/>
    </ligand>
</feature>
<dbReference type="PROSITE" id="PS01231">
    <property type="entry name" value="TRMA_2"/>
    <property type="match status" value="1"/>
</dbReference>
<gene>
    <name evidence="7" type="ORF">JF887_12960</name>
</gene>
<dbReference type="Proteomes" id="UP000614410">
    <property type="component" value="Unassembled WGS sequence"/>
</dbReference>
<feature type="active site" description="Nucleophile" evidence="4">
    <location>
        <position position="366"/>
    </location>
</feature>
<feature type="binding site" evidence="4">
    <location>
        <position position="272"/>
    </location>
    <ligand>
        <name>S-adenosyl-L-methionine</name>
        <dbReference type="ChEBI" id="CHEBI:59789"/>
    </ligand>
</feature>